<keyword evidence="1" id="KW-1133">Transmembrane helix</keyword>
<protein>
    <submittedName>
        <fullName evidence="2">Uncharacterized protein</fullName>
    </submittedName>
</protein>
<dbReference type="AlphaFoldDB" id="A0A5J4R9L5"/>
<comment type="caution">
    <text evidence="2">The sequence shown here is derived from an EMBL/GenBank/DDBJ whole genome shotgun (WGS) entry which is preliminary data.</text>
</comment>
<reference evidence="2" key="1">
    <citation type="submission" date="2019-03" db="EMBL/GenBank/DDBJ databases">
        <title>Single cell metagenomics reveals metabolic interactions within the superorganism composed of flagellate Streblomastix strix and complex community of Bacteroidetes bacteria on its surface.</title>
        <authorList>
            <person name="Treitli S.C."/>
            <person name="Kolisko M."/>
            <person name="Husnik F."/>
            <person name="Keeling P."/>
            <person name="Hampl V."/>
        </authorList>
    </citation>
    <scope>NUCLEOTIDE SEQUENCE</scope>
    <source>
        <strain evidence="2">STM</strain>
    </source>
</reference>
<proteinExistence type="predicted"/>
<dbReference type="EMBL" id="SNRY01001614">
    <property type="protein sequence ID" value="KAA6329651.1"/>
    <property type="molecule type" value="Genomic_DNA"/>
</dbReference>
<sequence>MNTDILKQALKNRIDNRELSSNFTYHVMQKVQKEAKRQHLRKQITGWLPLIAACMLLIGLAVYVLVYNRKFNPADYMPHFNMFLSSSQIIYFYSYIGVLTLGLLGLDYWFRKGRSKSKDQ</sequence>
<keyword evidence="1" id="KW-0812">Transmembrane</keyword>
<evidence type="ECO:0000256" key="1">
    <source>
        <dbReference type="SAM" id="Phobius"/>
    </source>
</evidence>
<keyword evidence="1" id="KW-0472">Membrane</keyword>
<accession>A0A5J4R9L5</accession>
<feature type="transmembrane region" description="Helical" evidence="1">
    <location>
        <begin position="88"/>
        <end position="110"/>
    </location>
</feature>
<evidence type="ECO:0000313" key="2">
    <source>
        <dbReference type="EMBL" id="KAA6329651.1"/>
    </source>
</evidence>
<feature type="transmembrane region" description="Helical" evidence="1">
    <location>
        <begin position="46"/>
        <end position="68"/>
    </location>
</feature>
<name>A0A5J4R9L5_9ZZZZ</name>
<organism evidence="2">
    <name type="scientific">termite gut metagenome</name>
    <dbReference type="NCBI Taxonomy" id="433724"/>
    <lineage>
        <taxon>unclassified sequences</taxon>
        <taxon>metagenomes</taxon>
        <taxon>organismal metagenomes</taxon>
    </lineage>
</organism>
<gene>
    <name evidence="2" type="ORF">EZS27_021566</name>
</gene>